<dbReference type="WormBase" id="CBG21727">
    <property type="protein sequence ID" value="CBP41048"/>
    <property type="gene ID" value="WBGene00040428"/>
</dbReference>
<reference evidence="2 3" key="2">
    <citation type="journal article" date="2011" name="PLoS Genet.">
        <title>Caenorhabditis briggsae recombinant inbred line genotypes reveal inter-strain incompatibility and the evolution of recombination.</title>
        <authorList>
            <person name="Ross J.A."/>
            <person name="Koboldt D.C."/>
            <person name="Staisch J.E."/>
            <person name="Chamberlin H.M."/>
            <person name="Gupta B.P."/>
            <person name="Miller R.D."/>
            <person name="Baird S.E."/>
            <person name="Haag E.S."/>
        </authorList>
    </citation>
    <scope>NUCLEOTIDE SEQUENCE [LARGE SCALE GENOMIC DNA]</scope>
    <source>
        <strain evidence="2 3">AF16</strain>
    </source>
</reference>
<dbReference type="PANTHER" id="PTHR23015:SF25">
    <property type="entry name" value="DUF38 DOMAIN-CONTAINING PROTEIN-RELATED"/>
    <property type="match status" value="1"/>
</dbReference>
<sequence>MYSAYEKLTIFERRNIKRIRILFKSRKVELDVYGHSRTIIYENSSGNTTVTMGRIDDFQVDDNYLRVFCRDLELVLKNQTDCLESFVITSDDDLKEIGEKKLEYFFEAFKKSLESRNEPLRVKKPPYLKVLKTRDLMEQIAQTLECFDIQNLRRVSSGIRKCMDAVKPDPKIQKYRITVESDHHIKSEIFLRNGQRQFIEYSDDSRNLDQLTINRRSLIFDDFCDVALNDFYVNLRHQKTVLEELGVELSYKQAFFSPHPKPHDDYSDDEFPSEEKRIPIKHERSTSMDYPNLFEFVQNFVFDLKKILESMKNLRIRKLRIGSVDAREVERILKKCKNVESLEIFDPDGIHRRCSRMYNFPEELRNSKFDLGDILYLVYDFKELHIEIPIERDCDDEIPDVSEIGNLEIRIETISVGELSHFRTELLKSQTFEVFKIIFENMDSEDSLFANFGEPYHTIRNAKKIWYFRIPNTDFFMFIVLNPVIAGSEKLRIITFKKVRKERTPFL</sequence>
<dbReference type="CTD" id="8574965"/>
<accession>A8Y0M3</accession>
<evidence type="ECO:0000313" key="3">
    <source>
        <dbReference type="Proteomes" id="UP000008549"/>
    </source>
</evidence>
<organism evidence="2 3">
    <name type="scientific">Caenorhabditis briggsae</name>
    <dbReference type="NCBI Taxonomy" id="6238"/>
    <lineage>
        <taxon>Eukaryota</taxon>
        <taxon>Metazoa</taxon>
        <taxon>Ecdysozoa</taxon>
        <taxon>Nematoda</taxon>
        <taxon>Chromadorea</taxon>
        <taxon>Rhabditida</taxon>
        <taxon>Rhabditina</taxon>
        <taxon>Rhabditomorpha</taxon>
        <taxon>Rhabditoidea</taxon>
        <taxon>Rhabditidae</taxon>
        <taxon>Peloderinae</taxon>
        <taxon>Caenorhabditis</taxon>
    </lineage>
</organism>
<dbReference type="AlphaFoldDB" id="A8Y0M3"/>
<protein>
    <submittedName>
        <fullName evidence="2">Protein CBG21727</fullName>
    </submittedName>
</protein>
<evidence type="ECO:0000259" key="1">
    <source>
        <dbReference type="Pfam" id="PF01827"/>
    </source>
</evidence>
<evidence type="ECO:0000313" key="2">
    <source>
        <dbReference type="EMBL" id="CAP38442.2"/>
    </source>
</evidence>
<dbReference type="Proteomes" id="UP000008549">
    <property type="component" value="Unassembled WGS sequence"/>
</dbReference>
<dbReference type="PANTHER" id="PTHR23015">
    <property type="entry name" value="UNCHARACTERIZED C.ELEGANS PROTEIN"/>
    <property type="match status" value="1"/>
</dbReference>
<dbReference type="HOGENOM" id="CLU_537748_0_0_1"/>
<proteinExistence type="predicted"/>
<dbReference type="InParanoid" id="A8Y0M3"/>
<feature type="domain" description="DUF38" evidence="1">
    <location>
        <begin position="299"/>
        <end position="445"/>
    </location>
</feature>
<dbReference type="GeneID" id="8574965"/>
<evidence type="ECO:0000313" key="4">
    <source>
        <dbReference type="WormBase" id="CBG21727"/>
    </source>
</evidence>
<dbReference type="Pfam" id="PF01827">
    <property type="entry name" value="FTH"/>
    <property type="match status" value="1"/>
</dbReference>
<dbReference type="InterPro" id="IPR040161">
    <property type="entry name" value="FB224"/>
</dbReference>
<dbReference type="InterPro" id="IPR002900">
    <property type="entry name" value="DUF38/FTH_CAE_spp"/>
</dbReference>
<gene>
    <name evidence="2 4" type="ORF">CBG21727</name>
    <name evidence="2" type="ORF">CBG_21727</name>
</gene>
<keyword evidence="3" id="KW-1185">Reference proteome</keyword>
<dbReference type="KEGG" id="cbr:CBG_21727"/>
<name>A8Y0M3_CAEBR</name>
<reference evidence="2 3" key="1">
    <citation type="journal article" date="2003" name="PLoS Biol.">
        <title>The genome sequence of Caenorhabditis briggsae: a platform for comparative genomics.</title>
        <authorList>
            <person name="Stein L.D."/>
            <person name="Bao Z."/>
            <person name="Blasiar D."/>
            <person name="Blumenthal T."/>
            <person name="Brent M.R."/>
            <person name="Chen N."/>
            <person name="Chinwalla A."/>
            <person name="Clarke L."/>
            <person name="Clee C."/>
            <person name="Coghlan A."/>
            <person name="Coulson A."/>
            <person name="D'Eustachio P."/>
            <person name="Fitch D.H."/>
            <person name="Fulton L.A."/>
            <person name="Fulton R.E."/>
            <person name="Griffiths-Jones S."/>
            <person name="Harris T.W."/>
            <person name="Hillier L.W."/>
            <person name="Kamath R."/>
            <person name="Kuwabara P.E."/>
            <person name="Mardis E.R."/>
            <person name="Marra M.A."/>
            <person name="Miner T.L."/>
            <person name="Minx P."/>
            <person name="Mullikin J.C."/>
            <person name="Plumb R.W."/>
            <person name="Rogers J."/>
            <person name="Schein J.E."/>
            <person name="Sohrmann M."/>
            <person name="Spieth J."/>
            <person name="Stajich J.E."/>
            <person name="Wei C."/>
            <person name="Willey D."/>
            <person name="Wilson R.K."/>
            <person name="Durbin R."/>
            <person name="Waterston R.H."/>
        </authorList>
    </citation>
    <scope>NUCLEOTIDE SEQUENCE [LARGE SCALE GENOMIC DNA]</scope>
    <source>
        <strain evidence="2 3">AF16</strain>
    </source>
</reference>
<dbReference type="RefSeq" id="XP_045097374.1">
    <property type="nucleotide sequence ID" value="XM_045235225.1"/>
</dbReference>
<dbReference type="EMBL" id="HE600966">
    <property type="protein sequence ID" value="CAP38442.2"/>
    <property type="molecule type" value="Genomic_DNA"/>
</dbReference>